<sequence length="329" mass="37267">MLTLLWKQNLWSCSYTATRKEGFPMNNRDSGQANVNASVRSVSSLDDKSVSRLTKHMSVPAAFFALADPVVGQVTARAHQLVSQGDAETLHKFRVALRQLRALWWAFAPLMDSAQAKLERDEFKRLAGVAGDTRDWDVLCALLSSARQCSAIVENLAPALAVQRELALSSTWATLKHADIETHMRSVLLGTLRQLEEHGDEPVNKFAETRVRKAEKALRTSIKQAHRHKLPDFDALHEVRIAGKKLRYLLEFFAPLLAGHHDKNIKRLMTFQTQLGNLNDVVVSEVKLRETPLSGIGENDLTQTLNWMTKEKTRRLRAAQRHIRRIKER</sequence>
<reference evidence="3" key="1">
    <citation type="submission" date="2017-01" db="EMBL/GenBank/DDBJ databases">
        <title>Genome Analysis of Deinococcus marmoris KOPRI26562.</title>
        <authorList>
            <person name="Kim J.H."/>
            <person name="Oh H.-M."/>
        </authorList>
    </citation>
    <scope>NUCLEOTIDE SEQUENCE [LARGE SCALE GENOMIC DNA]</scope>
    <source>
        <strain evidence="3">PAMC 26633</strain>
    </source>
</reference>
<dbReference type="PANTHER" id="PTHR39339:SF1">
    <property type="entry name" value="CHAD DOMAIN-CONTAINING PROTEIN"/>
    <property type="match status" value="1"/>
</dbReference>
<dbReference type="PANTHER" id="PTHR39339">
    <property type="entry name" value="SLR1444 PROTEIN"/>
    <property type="match status" value="1"/>
</dbReference>
<dbReference type="AlphaFoldDB" id="A0A226XBA5"/>
<evidence type="ECO:0000259" key="1">
    <source>
        <dbReference type="PROSITE" id="PS51708"/>
    </source>
</evidence>
<dbReference type="PROSITE" id="PS51708">
    <property type="entry name" value="CHAD"/>
    <property type="match status" value="1"/>
</dbReference>
<name>A0A226XBA5_CABSO</name>
<dbReference type="Pfam" id="PF05235">
    <property type="entry name" value="CHAD"/>
    <property type="match status" value="1"/>
</dbReference>
<evidence type="ECO:0000313" key="3">
    <source>
        <dbReference type="Proteomes" id="UP000214720"/>
    </source>
</evidence>
<evidence type="ECO:0000313" key="2">
    <source>
        <dbReference type="EMBL" id="OXC80721.1"/>
    </source>
</evidence>
<dbReference type="SMART" id="SM00880">
    <property type="entry name" value="CHAD"/>
    <property type="match status" value="1"/>
</dbReference>
<dbReference type="Proteomes" id="UP000214720">
    <property type="component" value="Unassembled WGS sequence"/>
</dbReference>
<gene>
    <name evidence="2" type="ORF">BSU04_00330</name>
</gene>
<dbReference type="InterPro" id="IPR007899">
    <property type="entry name" value="CHAD_dom"/>
</dbReference>
<organism evidence="2 3">
    <name type="scientific">Caballeronia sordidicola</name>
    <name type="common">Burkholderia sordidicola</name>
    <dbReference type="NCBI Taxonomy" id="196367"/>
    <lineage>
        <taxon>Bacteria</taxon>
        <taxon>Pseudomonadati</taxon>
        <taxon>Pseudomonadota</taxon>
        <taxon>Betaproteobacteria</taxon>
        <taxon>Burkholderiales</taxon>
        <taxon>Burkholderiaceae</taxon>
        <taxon>Caballeronia</taxon>
    </lineage>
</organism>
<accession>A0A226XBA5</accession>
<protein>
    <submittedName>
        <fullName evidence="2">Adenylate cyclase</fullName>
    </submittedName>
</protein>
<dbReference type="Gene3D" id="1.40.20.10">
    <property type="entry name" value="CHAD domain"/>
    <property type="match status" value="1"/>
</dbReference>
<dbReference type="InterPro" id="IPR038186">
    <property type="entry name" value="CHAD_dom_sf"/>
</dbReference>
<feature type="domain" description="CHAD" evidence="1">
    <location>
        <begin position="56"/>
        <end position="329"/>
    </location>
</feature>
<comment type="caution">
    <text evidence="2">The sequence shown here is derived from an EMBL/GenBank/DDBJ whole genome shotgun (WGS) entry which is preliminary data.</text>
</comment>
<proteinExistence type="predicted"/>
<dbReference type="EMBL" id="MTHB01000008">
    <property type="protein sequence ID" value="OXC80721.1"/>
    <property type="molecule type" value="Genomic_DNA"/>
</dbReference>